<dbReference type="AlphaFoldDB" id="A0AA96RE68"/>
<dbReference type="InterPro" id="IPR050398">
    <property type="entry name" value="HssS/ArlS-like"/>
</dbReference>
<keyword evidence="11 14" id="KW-1133">Transmembrane helix</keyword>
<evidence type="ECO:0000256" key="3">
    <source>
        <dbReference type="ARBA" id="ARBA00012438"/>
    </source>
</evidence>
<evidence type="ECO:0000256" key="4">
    <source>
        <dbReference type="ARBA" id="ARBA00022475"/>
    </source>
</evidence>
<dbReference type="PRINTS" id="PR00344">
    <property type="entry name" value="BCTRLSENSOR"/>
</dbReference>
<dbReference type="InterPro" id="IPR005467">
    <property type="entry name" value="His_kinase_dom"/>
</dbReference>
<comment type="subcellular location">
    <subcellularLocation>
        <location evidence="2">Cell membrane</location>
        <topology evidence="2">Multi-pass membrane protein</topology>
    </subcellularLocation>
</comment>
<evidence type="ECO:0000256" key="10">
    <source>
        <dbReference type="ARBA" id="ARBA00022840"/>
    </source>
</evidence>
<dbReference type="InterPro" id="IPR004358">
    <property type="entry name" value="Sig_transdc_His_kin-like_C"/>
</dbReference>
<organism evidence="17 18">
    <name type="scientific">Paenibacillus aurantius</name>
    <dbReference type="NCBI Taxonomy" id="2918900"/>
    <lineage>
        <taxon>Bacteria</taxon>
        <taxon>Bacillati</taxon>
        <taxon>Bacillota</taxon>
        <taxon>Bacilli</taxon>
        <taxon>Bacillales</taxon>
        <taxon>Paenibacillaceae</taxon>
        <taxon>Paenibacillus</taxon>
    </lineage>
</organism>
<dbReference type="KEGG" id="paun:MJA45_03290"/>
<dbReference type="SUPFAM" id="SSF55874">
    <property type="entry name" value="ATPase domain of HSP90 chaperone/DNA topoisomerase II/histidine kinase"/>
    <property type="match status" value="1"/>
</dbReference>
<feature type="domain" description="Histidine kinase" evidence="15">
    <location>
        <begin position="259"/>
        <end position="470"/>
    </location>
</feature>
<dbReference type="SUPFAM" id="SSF47384">
    <property type="entry name" value="Homodimeric domain of signal transducing histidine kinase"/>
    <property type="match status" value="1"/>
</dbReference>
<evidence type="ECO:0000256" key="6">
    <source>
        <dbReference type="ARBA" id="ARBA00022679"/>
    </source>
</evidence>
<dbReference type="GO" id="GO:0000155">
    <property type="term" value="F:phosphorelay sensor kinase activity"/>
    <property type="evidence" value="ECO:0007669"/>
    <property type="project" value="InterPro"/>
</dbReference>
<dbReference type="GO" id="GO:0005886">
    <property type="term" value="C:plasma membrane"/>
    <property type="evidence" value="ECO:0007669"/>
    <property type="project" value="UniProtKB-SubCell"/>
</dbReference>
<keyword evidence="10" id="KW-0067">ATP-binding</keyword>
<dbReference type="Pfam" id="PF00512">
    <property type="entry name" value="HisKA"/>
    <property type="match status" value="1"/>
</dbReference>
<evidence type="ECO:0000259" key="15">
    <source>
        <dbReference type="PROSITE" id="PS50109"/>
    </source>
</evidence>
<evidence type="ECO:0000256" key="2">
    <source>
        <dbReference type="ARBA" id="ARBA00004651"/>
    </source>
</evidence>
<gene>
    <name evidence="17" type="ORF">MJA45_03290</name>
</gene>
<comment type="catalytic activity">
    <reaction evidence="1">
        <text>ATP + protein L-histidine = ADP + protein N-phospho-L-histidine.</text>
        <dbReference type="EC" id="2.7.13.3"/>
    </reaction>
</comment>
<evidence type="ECO:0000256" key="1">
    <source>
        <dbReference type="ARBA" id="ARBA00000085"/>
    </source>
</evidence>
<keyword evidence="8" id="KW-0547">Nucleotide-binding</keyword>
<feature type="transmembrane region" description="Helical" evidence="14">
    <location>
        <begin position="6"/>
        <end position="27"/>
    </location>
</feature>
<evidence type="ECO:0000256" key="7">
    <source>
        <dbReference type="ARBA" id="ARBA00022692"/>
    </source>
</evidence>
<name>A0AA96RE68_9BACL</name>
<dbReference type="Gene3D" id="6.10.340.10">
    <property type="match status" value="1"/>
</dbReference>
<keyword evidence="13 14" id="KW-0472">Membrane</keyword>
<dbReference type="CDD" id="cd06225">
    <property type="entry name" value="HAMP"/>
    <property type="match status" value="1"/>
</dbReference>
<sequence length="470" mass="53272">MKLWHKIFLCTFLLFELAFNASMVFLIQRSFRTTLEKEVERGLNEQLVVQSVLAANSSYTMDKFGYSEQQAREFLQFLFRDYTRYFDQKGVYLELLDNQNKTVYSTFPFSYDGPREELANPLPDKRQYIIRDIGNSSYLFVTSLITDRKWKLTYIRDISNVYADRTSLYGFYIRLNLFLAILLAAALFVLTWFLTRPIRDLTQSVQAIAKGGYSSRVEAGSRDEIGVLAQSVNTMAAAVETTFEELNRSARAKQHFIECLTHELKTPLTSIIGYAEFLRTTKHSPDHSRRAVDYIYKEGKRLESLSFRLMDLILLDNRSLPLDRHDLSLLCREAEETFRPLLLGNNLELEVTAEPAVAAIDQDLMKVVLTNLLDNAVKASEPGGRIYLSCGPAESGGCEVEVRDEGQGIAAKDLPRVFEPFYTAEETRTSPQSGAGLGLSICARIVKLHHGAIHIQSEEGHGTAVRVVLP</sequence>
<dbReference type="InterPro" id="IPR036890">
    <property type="entry name" value="HATPase_C_sf"/>
</dbReference>
<evidence type="ECO:0000256" key="12">
    <source>
        <dbReference type="ARBA" id="ARBA00023012"/>
    </source>
</evidence>
<feature type="transmembrane region" description="Helical" evidence="14">
    <location>
        <begin position="175"/>
        <end position="194"/>
    </location>
</feature>
<dbReference type="PROSITE" id="PS50109">
    <property type="entry name" value="HIS_KIN"/>
    <property type="match status" value="1"/>
</dbReference>
<dbReference type="CDD" id="cd00082">
    <property type="entry name" value="HisKA"/>
    <property type="match status" value="1"/>
</dbReference>
<evidence type="ECO:0000256" key="13">
    <source>
        <dbReference type="ARBA" id="ARBA00023136"/>
    </source>
</evidence>
<dbReference type="PANTHER" id="PTHR45528:SF1">
    <property type="entry name" value="SENSOR HISTIDINE KINASE CPXA"/>
    <property type="match status" value="1"/>
</dbReference>
<dbReference type="SMART" id="SM00387">
    <property type="entry name" value="HATPase_c"/>
    <property type="match status" value="1"/>
</dbReference>
<dbReference type="SMART" id="SM00304">
    <property type="entry name" value="HAMP"/>
    <property type="match status" value="1"/>
</dbReference>
<dbReference type="InterPro" id="IPR003660">
    <property type="entry name" value="HAMP_dom"/>
</dbReference>
<dbReference type="InterPro" id="IPR036097">
    <property type="entry name" value="HisK_dim/P_sf"/>
</dbReference>
<keyword evidence="6" id="KW-0808">Transferase</keyword>
<evidence type="ECO:0000259" key="16">
    <source>
        <dbReference type="PROSITE" id="PS50885"/>
    </source>
</evidence>
<dbReference type="InterPro" id="IPR003594">
    <property type="entry name" value="HATPase_dom"/>
</dbReference>
<keyword evidence="7 14" id="KW-0812">Transmembrane</keyword>
<dbReference type="EMBL" id="CP130318">
    <property type="protein sequence ID" value="WNQ12100.1"/>
    <property type="molecule type" value="Genomic_DNA"/>
</dbReference>
<keyword evidence="12" id="KW-0902">Two-component regulatory system</keyword>
<dbReference type="RefSeq" id="WP_315605877.1">
    <property type="nucleotide sequence ID" value="NZ_CP130318.1"/>
</dbReference>
<dbReference type="SUPFAM" id="SSF158472">
    <property type="entry name" value="HAMP domain-like"/>
    <property type="match status" value="1"/>
</dbReference>
<dbReference type="Pfam" id="PF00672">
    <property type="entry name" value="HAMP"/>
    <property type="match status" value="1"/>
</dbReference>
<evidence type="ECO:0000256" key="5">
    <source>
        <dbReference type="ARBA" id="ARBA00022553"/>
    </source>
</evidence>
<evidence type="ECO:0000313" key="17">
    <source>
        <dbReference type="EMBL" id="WNQ12100.1"/>
    </source>
</evidence>
<reference evidence="17 18" key="1">
    <citation type="submission" date="2022-02" db="EMBL/GenBank/DDBJ databases">
        <title>Paenibacillus sp. MBLB1776 Whole Genome Shotgun Sequencing.</title>
        <authorList>
            <person name="Hwang C.Y."/>
            <person name="Cho E.-S."/>
            <person name="Seo M.-J."/>
        </authorList>
    </citation>
    <scope>NUCLEOTIDE SEQUENCE [LARGE SCALE GENOMIC DNA]</scope>
    <source>
        <strain evidence="17 18">MBLB1776</strain>
    </source>
</reference>
<dbReference type="PROSITE" id="PS50885">
    <property type="entry name" value="HAMP"/>
    <property type="match status" value="1"/>
</dbReference>
<dbReference type="Gene3D" id="1.10.287.130">
    <property type="match status" value="1"/>
</dbReference>
<evidence type="ECO:0000313" key="18">
    <source>
        <dbReference type="Proteomes" id="UP001305702"/>
    </source>
</evidence>
<evidence type="ECO:0000256" key="14">
    <source>
        <dbReference type="SAM" id="Phobius"/>
    </source>
</evidence>
<accession>A0AA96RE68</accession>
<dbReference type="Pfam" id="PF02518">
    <property type="entry name" value="HATPase_c"/>
    <property type="match status" value="1"/>
</dbReference>
<evidence type="ECO:0000256" key="8">
    <source>
        <dbReference type="ARBA" id="ARBA00022741"/>
    </source>
</evidence>
<proteinExistence type="predicted"/>
<evidence type="ECO:0000256" key="9">
    <source>
        <dbReference type="ARBA" id="ARBA00022777"/>
    </source>
</evidence>
<dbReference type="SMART" id="SM00388">
    <property type="entry name" value="HisKA"/>
    <property type="match status" value="1"/>
</dbReference>
<keyword evidence="4" id="KW-1003">Cell membrane</keyword>
<keyword evidence="5" id="KW-0597">Phosphoprotein</keyword>
<keyword evidence="9 17" id="KW-0418">Kinase</keyword>
<dbReference type="PANTHER" id="PTHR45528">
    <property type="entry name" value="SENSOR HISTIDINE KINASE CPXA"/>
    <property type="match status" value="1"/>
</dbReference>
<dbReference type="FunFam" id="3.30.565.10:FF:000006">
    <property type="entry name" value="Sensor histidine kinase WalK"/>
    <property type="match status" value="1"/>
</dbReference>
<dbReference type="Gene3D" id="3.30.565.10">
    <property type="entry name" value="Histidine kinase-like ATPase, C-terminal domain"/>
    <property type="match status" value="1"/>
</dbReference>
<dbReference type="Proteomes" id="UP001305702">
    <property type="component" value="Chromosome"/>
</dbReference>
<keyword evidence="18" id="KW-1185">Reference proteome</keyword>
<dbReference type="InterPro" id="IPR003661">
    <property type="entry name" value="HisK_dim/P_dom"/>
</dbReference>
<dbReference type="EC" id="2.7.13.3" evidence="3"/>
<protein>
    <recommendedName>
        <fullName evidence="3">histidine kinase</fullName>
        <ecNumber evidence="3">2.7.13.3</ecNumber>
    </recommendedName>
</protein>
<evidence type="ECO:0000256" key="11">
    <source>
        <dbReference type="ARBA" id="ARBA00022989"/>
    </source>
</evidence>
<feature type="domain" description="HAMP" evidence="16">
    <location>
        <begin position="192"/>
        <end position="244"/>
    </location>
</feature>
<dbReference type="GO" id="GO:0005524">
    <property type="term" value="F:ATP binding"/>
    <property type="evidence" value="ECO:0007669"/>
    <property type="project" value="UniProtKB-KW"/>
</dbReference>